<keyword evidence="3" id="KW-1185">Reference proteome</keyword>
<gene>
    <name evidence="2" type="ORF">OHT75_01830</name>
</gene>
<evidence type="ECO:0000256" key="1">
    <source>
        <dbReference type="SAM" id="Phobius"/>
    </source>
</evidence>
<keyword evidence="1" id="KW-1133">Transmembrane helix</keyword>
<reference evidence="2" key="1">
    <citation type="submission" date="2022-10" db="EMBL/GenBank/DDBJ databases">
        <title>Shewanella flava sp. nov, isolated from the estuary of the Fenhe River into the Yellow River.</title>
        <authorList>
            <person name="Li Y."/>
        </authorList>
    </citation>
    <scope>NUCLEOTIDE SEQUENCE</scope>
    <source>
        <strain evidence="2">FYR11-62</strain>
    </source>
</reference>
<feature type="transmembrane region" description="Helical" evidence="1">
    <location>
        <begin position="6"/>
        <end position="29"/>
    </location>
</feature>
<keyword evidence="1" id="KW-0472">Membrane</keyword>
<accession>A0ABT3I574</accession>
<dbReference type="Proteomes" id="UP001163714">
    <property type="component" value="Unassembled WGS sequence"/>
</dbReference>
<name>A0ABT3I574_9GAMM</name>
<sequence>MEHLTSWLVVIIGIVGVLLTIAVPLIAYLNSVAHKTSTELSNHKTHVAENYATKNDVKDLGDRMERQMQAGFDNLKELLTNSKNKDAA</sequence>
<dbReference type="EMBL" id="JAPDMX010000002">
    <property type="protein sequence ID" value="MCW3171213.1"/>
    <property type="molecule type" value="Genomic_DNA"/>
</dbReference>
<comment type="caution">
    <text evidence="2">The sequence shown here is derived from an EMBL/GenBank/DDBJ whole genome shotgun (WGS) entry which is preliminary data.</text>
</comment>
<evidence type="ECO:0008006" key="4">
    <source>
        <dbReference type="Google" id="ProtNLM"/>
    </source>
</evidence>
<keyword evidence="1" id="KW-0812">Transmembrane</keyword>
<protein>
    <recommendedName>
        <fullName evidence="4">Phage-shock protein</fullName>
    </recommendedName>
</protein>
<proteinExistence type="predicted"/>
<organism evidence="2 3">
    <name type="scientific">Shewanella subflava</name>
    <dbReference type="NCBI Taxonomy" id="2986476"/>
    <lineage>
        <taxon>Bacteria</taxon>
        <taxon>Pseudomonadati</taxon>
        <taxon>Pseudomonadota</taxon>
        <taxon>Gammaproteobacteria</taxon>
        <taxon>Alteromonadales</taxon>
        <taxon>Shewanellaceae</taxon>
        <taxon>Shewanella</taxon>
    </lineage>
</organism>
<evidence type="ECO:0000313" key="3">
    <source>
        <dbReference type="Proteomes" id="UP001163714"/>
    </source>
</evidence>
<evidence type="ECO:0000313" key="2">
    <source>
        <dbReference type="EMBL" id="MCW3171213.1"/>
    </source>
</evidence>
<dbReference type="RefSeq" id="WP_264724680.1">
    <property type="nucleotide sequence ID" value="NZ_JAPDMX010000002.1"/>
</dbReference>